<reference evidence="1" key="1">
    <citation type="submission" date="2020-03" db="EMBL/GenBank/DDBJ databases">
        <title>The deep terrestrial virosphere.</title>
        <authorList>
            <person name="Holmfeldt K."/>
            <person name="Nilsson E."/>
            <person name="Simone D."/>
            <person name="Lopez-Fernandez M."/>
            <person name="Wu X."/>
            <person name="de Brujin I."/>
            <person name="Lundin D."/>
            <person name="Andersson A."/>
            <person name="Bertilsson S."/>
            <person name="Dopson M."/>
        </authorList>
    </citation>
    <scope>NUCLEOTIDE SEQUENCE</scope>
    <source>
        <strain evidence="1">MM415A01433</strain>
    </source>
</reference>
<dbReference type="EMBL" id="MT142246">
    <property type="protein sequence ID" value="QJA76833.1"/>
    <property type="molecule type" value="Genomic_DNA"/>
</dbReference>
<proteinExistence type="predicted"/>
<name>A0A6M3K3B7_9ZZZZ</name>
<organism evidence="1">
    <name type="scientific">viral metagenome</name>
    <dbReference type="NCBI Taxonomy" id="1070528"/>
    <lineage>
        <taxon>unclassified sequences</taxon>
        <taxon>metagenomes</taxon>
        <taxon>organismal metagenomes</taxon>
    </lineage>
</organism>
<protein>
    <submittedName>
        <fullName evidence="1">Uncharacterized protein</fullName>
    </submittedName>
</protein>
<dbReference type="AlphaFoldDB" id="A0A6M3K3B7"/>
<sequence length="332" mass="36320">MPCLGWLLNLGFGGTISETVYLSTSGDFTVTNIEPTRTLDLSTATINDLANLIGTIIYDNQESVLDPTDYTLTNSSTDHIMDCDETTLTELLNVTATMLADMEASIFNPLDFTRYNVTVDHEFNCFSTNLDELADVLATFIHSTLLNTYGLFTVTNITATRTLNLDSASINELTNLLGTVIYDIQEGIYEGSNYTITGGATDRSYDADATSLTELLNVLGTAIADNPTTTFYNETRFAYTLVSLTDRQQRNIEVSEIWASSGGLTTFSVTNRTNDYELNCLETSLDEVSDVLATLLLALAEKTITAFRDKVRLTGIVPTTDTNLAVIRAVVP</sequence>
<evidence type="ECO:0000313" key="1">
    <source>
        <dbReference type="EMBL" id="QJA76833.1"/>
    </source>
</evidence>
<accession>A0A6M3K3B7</accession>
<gene>
    <name evidence="1" type="ORF">MM415A01433_0011</name>
</gene>